<keyword evidence="1" id="KW-0472">Membrane</keyword>
<feature type="transmembrane region" description="Helical" evidence="1">
    <location>
        <begin position="80"/>
        <end position="97"/>
    </location>
</feature>
<dbReference type="Proteomes" id="UP001434419">
    <property type="component" value="Unassembled WGS sequence"/>
</dbReference>
<reference evidence="2" key="1">
    <citation type="submission" date="2024-06" db="EMBL/GenBank/DDBJ databases">
        <title>Vaginal Lactobacillus fatty acid response mechanisms reveal a metabolite-targeted strategy for bacterial vaginosis treatment.</title>
        <authorList>
            <person name="Zhu M."/>
            <person name="Blainey P.C."/>
            <person name="Bloom S.M."/>
            <person name="Kwon D.S."/>
        </authorList>
    </citation>
    <scope>NUCLEOTIDE SEQUENCE</scope>
    <source>
        <strain evidence="2">194_F1_1</strain>
    </source>
</reference>
<comment type="caution">
    <text evidence="2">The sequence shown here is derived from an EMBL/GenBank/DDBJ whole genome shotgun (WGS) entry which is preliminary data.</text>
</comment>
<feature type="transmembrane region" description="Helical" evidence="1">
    <location>
        <begin position="103"/>
        <end position="120"/>
    </location>
</feature>
<keyword evidence="3" id="KW-1185">Reference proteome</keyword>
<dbReference type="RefSeq" id="WP_133472203.1">
    <property type="nucleotide sequence ID" value="NZ_CP083389.1"/>
</dbReference>
<dbReference type="EMBL" id="JBETVU010000012">
    <property type="protein sequence ID" value="MES5150805.1"/>
    <property type="molecule type" value="Genomic_DNA"/>
</dbReference>
<gene>
    <name evidence="2" type="ORF">ABVC42_13190</name>
</gene>
<keyword evidence="1" id="KW-1133">Transmembrane helix</keyword>
<evidence type="ECO:0000313" key="2">
    <source>
        <dbReference type="EMBL" id="MES5150805.1"/>
    </source>
</evidence>
<evidence type="ECO:0000256" key="1">
    <source>
        <dbReference type="SAM" id="Phobius"/>
    </source>
</evidence>
<proteinExistence type="predicted"/>
<protein>
    <submittedName>
        <fullName evidence="2">Uncharacterized protein</fullName>
    </submittedName>
</protein>
<name>A0ABV2BC44_9LACO</name>
<sequence length="121" mass="13212">MSRLIRHRSLTKSIKARTTAKYKRQLKKKIIPGYGKKGAGVIKDPKRSMHNAIYSRTTIDSRDLGKSKNKSKSNDSDEKMGCGCAIALIFLGALVGQLIGGDIGLTIGIVFMFIISILGMI</sequence>
<keyword evidence="1" id="KW-0812">Transmembrane</keyword>
<accession>A0ABV2BC44</accession>
<organism evidence="2 3">
    <name type="scientific">Lactobacillus crispatus</name>
    <dbReference type="NCBI Taxonomy" id="47770"/>
    <lineage>
        <taxon>Bacteria</taxon>
        <taxon>Bacillati</taxon>
        <taxon>Bacillota</taxon>
        <taxon>Bacilli</taxon>
        <taxon>Lactobacillales</taxon>
        <taxon>Lactobacillaceae</taxon>
        <taxon>Lactobacillus</taxon>
    </lineage>
</organism>
<evidence type="ECO:0000313" key="3">
    <source>
        <dbReference type="Proteomes" id="UP001434419"/>
    </source>
</evidence>